<feature type="compositionally biased region" description="Polar residues" evidence="9">
    <location>
        <begin position="444"/>
        <end position="453"/>
    </location>
</feature>
<evidence type="ECO:0000313" key="12">
    <source>
        <dbReference type="Proteomes" id="UP000250235"/>
    </source>
</evidence>
<dbReference type="Pfam" id="PF06136">
    <property type="entry name" value="SOK"/>
    <property type="match status" value="1"/>
</dbReference>
<organism evidence="11 12">
    <name type="scientific">Dorcoceras hygrometricum</name>
    <dbReference type="NCBI Taxonomy" id="472368"/>
    <lineage>
        <taxon>Eukaryota</taxon>
        <taxon>Viridiplantae</taxon>
        <taxon>Streptophyta</taxon>
        <taxon>Embryophyta</taxon>
        <taxon>Tracheophyta</taxon>
        <taxon>Spermatophyta</taxon>
        <taxon>Magnoliopsida</taxon>
        <taxon>eudicotyledons</taxon>
        <taxon>Gunneridae</taxon>
        <taxon>Pentapetalae</taxon>
        <taxon>asterids</taxon>
        <taxon>lamiids</taxon>
        <taxon>Lamiales</taxon>
        <taxon>Gesneriaceae</taxon>
        <taxon>Didymocarpoideae</taxon>
        <taxon>Trichosporeae</taxon>
        <taxon>Loxocarpinae</taxon>
        <taxon>Dorcoceras</taxon>
    </lineage>
</organism>
<protein>
    <submittedName>
        <fullName evidence="11">Protein UPSTREAM OF FLC-like</fullName>
    </submittedName>
</protein>
<dbReference type="OrthoDB" id="1280899at2759"/>
<keyword evidence="2" id="KW-0217">Developmental protein</keyword>
<accession>A0A2Z7AKM6</accession>
<dbReference type="AlphaFoldDB" id="A0A2Z7AKM6"/>
<evidence type="ECO:0000259" key="10">
    <source>
        <dbReference type="Pfam" id="PF06136"/>
    </source>
</evidence>
<feature type="compositionally biased region" description="Low complexity" evidence="9">
    <location>
        <begin position="268"/>
        <end position="280"/>
    </location>
</feature>
<evidence type="ECO:0000313" key="11">
    <source>
        <dbReference type="EMBL" id="KZV22364.1"/>
    </source>
</evidence>
<feature type="domain" description="SOSEKI DIX-like" evidence="10">
    <location>
        <begin position="38"/>
        <end position="126"/>
    </location>
</feature>
<proteinExistence type="inferred from homology"/>
<dbReference type="InterPro" id="IPR021182">
    <property type="entry name" value="SOK_magnoliopsida"/>
</dbReference>
<feature type="region of interest" description="Disordered" evidence="9">
    <location>
        <begin position="1"/>
        <end position="32"/>
    </location>
</feature>
<feature type="region of interest" description="Disordered" evidence="9">
    <location>
        <begin position="444"/>
        <end position="479"/>
    </location>
</feature>
<dbReference type="InterPro" id="IPR010369">
    <property type="entry name" value="SOK"/>
</dbReference>
<feature type="region of interest" description="Disordered" evidence="9">
    <location>
        <begin position="148"/>
        <end position="203"/>
    </location>
</feature>
<dbReference type="GO" id="GO:0051302">
    <property type="term" value="P:regulation of cell division"/>
    <property type="evidence" value="ECO:0007669"/>
    <property type="project" value="UniProtKB-ARBA"/>
</dbReference>
<keyword evidence="4" id="KW-0132">Cell division</keyword>
<evidence type="ECO:0000256" key="1">
    <source>
        <dbReference type="ARBA" id="ARBA00004413"/>
    </source>
</evidence>
<name>A0A2Z7AKM6_9LAMI</name>
<evidence type="ECO:0000256" key="7">
    <source>
        <dbReference type="ARBA" id="ARBA00024211"/>
    </source>
</evidence>
<dbReference type="GO" id="GO:0051301">
    <property type="term" value="P:cell division"/>
    <property type="evidence" value="ECO:0007669"/>
    <property type="project" value="UniProtKB-KW"/>
</dbReference>
<reference evidence="11 12" key="1">
    <citation type="journal article" date="2015" name="Proc. Natl. Acad. Sci. U.S.A.">
        <title>The resurrection genome of Boea hygrometrica: A blueprint for survival of dehydration.</title>
        <authorList>
            <person name="Xiao L."/>
            <person name="Yang G."/>
            <person name="Zhang L."/>
            <person name="Yang X."/>
            <person name="Zhao S."/>
            <person name="Ji Z."/>
            <person name="Zhou Q."/>
            <person name="Hu M."/>
            <person name="Wang Y."/>
            <person name="Chen M."/>
            <person name="Xu Y."/>
            <person name="Jin H."/>
            <person name="Xiao X."/>
            <person name="Hu G."/>
            <person name="Bao F."/>
            <person name="Hu Y."/>
            <person name="Wan P."/>
            <person name="Li L."/>
            <person name="Deng X."/>
            <person name="Kuang T."/>
            <person name="Xiang C."/>
            <person name="Zhu J.K."/>
            <person name="Oliver M.J."/>
            <person name="He Y."/>
        </authorList>
    </citation>
    <scope>NUCLEOTIDE SEQUENCE [LARGE SCALE GENOMIC DNA]</scope>
    <source>
        <strain evidence="12">cv. XS01</strain>
    </source>
</reference>
<keyword evidence="3" id="KW-1003">Cell membrane</keyword>
<evidence type="ECO:0000256" key="8">
    <source>
        <dbReference type="ARBA" id="ARBA00046534"/>
    </source>
</evidence>
<dbReference type="PIRSF" id="PIRSF031043">
    <property type="entry name" value="UCP031043"/>
    <property type="match status" value="1"/>
</dbReference>
<evidence type="ECO:0000256" key="9">
    <source>
        <dbReference type="SAM" id="MobiDB-lite"/>
    </source>
</evidence>
<gene>
    <name evidence="11" type="ORF">F511_28846</name>
</gene>
<feature type="compositionally biased region" description="Basic and acidic residues" evidence="9">
    <location>
        <begin position="12"/>
        <end position="24"/>
    </location>
</feature>
<evidence type="ECO:0000256" key="5">
    <source>
        <dbReference type="ARBA" id="ARBA00023136"/>
    </source>
</evidence>
<dbReference type="Proteomes" id="UP000250235">
    <property type="component" value="Unassembled WGS sequence"/>
</dbReference>
<dbReference type="GO" id="GO:0051258">
    <property type="term" value="P:protein polymerization"/>
    <property type="evidence" value="ECO:0007669"/>
    <property type="project" value="UniProtKB-ARBA"/>
</dbReference>
<dbReference type="GO" id="GO:2000067">
    <property type="term" value="P:regulation of root morphogenesis"/>
    <property type="evidence" value="ECO:0007669"/>
    <property type="project" value="UniProtKB-ARBA"/>
</dbReference>
<evidence type="ECO:0000256" key="2">
    <source>
        <dbReference type="ARBA" id="ARBA00022473"/>
    </source>
</evidence>
<feature type="compositionally biased region" description="Polar residues" evidence="9">
    <location>
        <begin position="464"/>
        <end position="477"/>
    </location>
</feature>
<feature type="compositionally biased region" description="Low complexity" evidence="9">
    <location>
        <begin position="151"/>
        <end position="164"/>
    </location>
</feature>
<comment type="subcellular location">
    <subcellularLocation>
        <location evidence="1">Cell membrane</location>
        <topology evidence="1">Peripheral membrane protein</topology>
        <orientation evidence="1">Cytoplasmic side</orientation>
    </subcellularLocation>
</comment>
<evidence type="ECO:0000256" key="6">
    <source>
        <dbReference type="ARBA" id="ARBA00023306"/>
    </source>
</evidence>
<comment type="similarity">
    <text evidence="7">Belongs to the SOSEKI family.</text>
</comment>
<dbReference type="PANTHER" id="PTHR31083">
    <property type="entry name" value="UPSTREAM OF FLC PROTEIN (DUF966)"/>
    <property type="match status" value="1"/>
</dbReference>
<evidence type="ECO:0000256" key="3">
    <source>
        <dbReference type="ARBA" id="ARBA00022475"/>
    </source>
</evidence>
<feature type="region of interest" description="Disordered" evidence="9">
    <location>
        <begin position="237"/>
        <end position="280"/>
    </location>
</feature>
<dbReference type="GO" id="GO:0005886">
    <property type="term" value="C:plasma membrane"/>
    <property type="evidence" value="ECO:0007669"/>
    <property type="project" value="UniProtKB-SubCell"/>
</dbReference>
<keyword evidence="12" id="KW-1185">Reference proteome</keyword>
<dbReference type="EMBL" id="KV014386">
    <property type="protein sequence ID" value="KZV22364.1"/>
    <property type="molecule type" value="Genomic_DNA"/>
</dbReference>
<comment type="subunit">
    <text evidence="8">Homodimer. Forms long polymer filaments with other SOKs proteins polymers (e.g. SOK1, SOK2, SOK3 and SOK4) crucial for polar localization and biological activity. Binds to ANGUSTIFOLIA (AN).</text>
</comment>
<keyword evidence="6" id="KW-0131">Cell cycle</keyword>
<dbReference type="PANTHER" id="PTHR31083:SF6">
    <property type="entry name" value="PROTEIN SOSEKI 3"/>
    <property type="match status" value="1"/>
</dbReference>
<dbReference type="InterPro" id="IPR048351">
    <property type="entry name" value="SOK_DIX"/>
</dbReference>
<sequence>MTERMKKYRQVSPDRAKVLTEKSPKYQQRQRQRHNRAVPVVYYLCKNRRLEHPHFMEVTLSSPDGLYLRDVIERLSVLRGRGMTSMYSWSCKRSYKNGFVWHDLCDNDLILPAHGNEYVLKGSELFEESVSGGFSPAGVTLQCVKVLPDPQSSKSQEESSSSSSLNGRFRKSSPDDGHSTPVQCPCSSSVSPDSSHRKSSARNGSLSLTEYKVYENNGLADASTQTEGNVSRVVETQSTCTRGVSTDDELSENPIPRVTGTSEICGISTPPSTSSASSSSDWTDTLESLIRTDAQKFNSFGMIEEDDFRIPSNVKLRASNMLLQLISCGSFSVKDHRFGLIPTYKPRFSYSKFPCPMFSTSFMLGELDFHAENPSPVIKKVEDKECFARSFVGKNTIKEVVSTPKQSSSFISDSKQLDSIQKKVESSSSHSKWIPRSIKSSLGTQLGSESVRSPLSDGERIEQSSRSTTRDMPTTNIRSDRISNHFSVETRSQPTKLDSVRNGEENVFKIEESKVFARLSSNTTSCS</sequence>
<evidence type="ECO:0000256" key="4">
    <source>
        <dbReference type="ARBA" id="ARBA00022618"/>
    </source>
</evidence>
<dbReference type="GO" id="GO:0090708">
    <property type="term" value="P:specification of plant organ axis polarity"/>
    <property type="evidence" value="ECO:0007669"/>
    <property type="project" value="UniProtKB-ARBA"/>
</dbReference>
<keyword evidence="5" id="KW-0472">Membrane</keyword>